<feature type="transmembrane region" description="Helical" evidence="10">
    <location>
        <begin position="145"/>
        <end position="163"/>
    </location>
</feature>
<gene>
    <name evidence="12" type="ORF">DESUT3_34240</name>
</gene>
<evidence type="ECO:0000259" key="11">
    <source>
        <dbReference type="PROSITE" id="PS50109"/>
    </source>
</evidence>
<evidence type="ECO:0000313" key="12">
    <source>
        <dbReference type="EMBL" id="BCR06355.1"/>
    </source>
</evidence>
<feature type="domain" description="Histidine kinase" evidence="11">
    <location>
        <begin position="216"/>
        <end position="424"/>
    </location>
</feature>
<dbReference type="SMART" id="SM00388">
    <property type="entry name" value="HisKA"/>
    <property type="match status" value="1"/>
</dbReference>
<dbReference type="GO" id="GO:0016301">
    <property type="term" value="F:kinase activity"/>
    <property type="evidence" value="ECO:0007669"/>
    <property type="project" value="UniProtKB-KW"/>
</dbReference>
<keyword evidence="3" id="KW-0597">Phosphoprotein</keyword>
<evidence type="ECO:0000256" key="6">
    <source>
        <dbReference type="ARBA" id="ARBA00022777"/>
    </source>
</evidence>
<keyword evidence="8" id="KW-0902">Two-component regulatory system</keyword>
<dbReference type="Pfam" id="PF02518">
    <property type="entry name" value="HATPase_c"/>
    <property type="match status" value="1"/>
</dbReference>
<protein>
    <recommendedName>
        <fullName evidence="2">histidine kinase</fullName>
        <ecNumber evidence="2">2.7.13.3</ecNumber>
    </recommendedName>
</protein>
<evidence type="ECO:0000256" key="4">
    <source>
        <dbReference type="ARBA" id="ARBA00022679"/>
    </source>
</evidence>
<proteinExistence type="predicted"/>
<dbReference type="PANTHER" id="PTHR43065:SF10">
    <property type="entry name" value="PEROXIDE STRESS-ACTIVATED HISTIDINE KINASE MAK3"/>
    <property type="match status" value="1"/>
</dbReference>
<feature type="transmembrane region" description="Helical" evidence="10">
    <location>
        <begin position="7"/>
        <end position="27"/>
    </location>
</feature>
<keyword evidence="10" id="KW-0472">Membrane</keyword>
<keyword evidence="6 12" id="KW-0418">Kinase</keyword>
<evidence type="ECO:0000256" key="5">
    <source>
        <dbReference type="ARBA" id="ARBA00022741"/>
    </source>
</evidence>
<keyword evidence="4" id="KW-0808">Transferase</keyword>
<evidence type="ECO:0000256" key="8">
    <source>
        <dbReference type="ARBA" id="ARBA00023012"/>
    </source>
</evidence>
<evidence type="ECO:0000256" key="9">
    <source>
        <dbReference type="SAM" id="Coils"/>
    </source>
</evidence>
<reference evidence="12 13" key="2">
    <citation type="journal article" date="2021" name="Int. J. Syst. Evol. Microbiol.">
        <title>Isolation and Polyphasic Characterization of Desulfuromonas versatilis sp. Nov., an Electrogenic Bacteria Capable of Versatile Metabolism Isolated from a Graphene Oxide-Reducing Enrichment Culture.</title>
        <authorList>
            <person name="Xie L."/>
            <person name="Yoshida N."/>
            <person name="Ishii S."/>
            <person name="Meng L."/>
        </authorList>
    </citation>
    <scope>NUCLEOTIDE SEQUENCE [LARGE SCALE GENOMIC DNA]</scope>
    <source>
        <strain evidence="12 13">NIT-T3</strain>
    </source>
</reference>
<feature type="transmembrane region" description="Helical" evidence="10">
    <location>
        <begin position="94"/>
        <end position="124"/>
    </location>
</feature>
<feature type="transmembrane region" description="Helical" evidence="10">
    <location>
        <begin position="62"/>
        <end position="82"/>
    </location>
</feature>
<evidence type="ECO:0000256" key="3">
    <source>
        <dbReference type="ARBA" id="ARBA00022553"/>
    </source>
</evidence>
<comment type="catalytic activity">
    <reaction evidence="1">
        <text>ATP + protein L-histidine = ADP + protein N-phospho-L-histidine.</text>
        <dbReference type="EC" id="2.7.13.3"/>
    </reaction>
</comment>
<dbReference type="InterPro" id="IPR004358">
    <property type="entry name" value="Sig_transdc_His_kin-like_C"/>
</dbReference>
<accession>A0ABM8HZU6</accession>
<dbReference type="InterPro" id="IPR036097">
    <property type="entry name" value="HisK_dim/P_sf"/>
</dbReference>
<dbReference type="EMBL" id="AP024355">
    <property type="protein sequence ID" value="BCR06355.1"/>
    <property type="molecule type" value="Genomic_DNA"/>
</dbReference>
<reference evidence="12 13" key="1">
    <citation type="journal article" date="2016" name="C (Basel)">
        <title>Selective Growth of and Electricity Production by Marine Exoelectrogenic Bacteria in Self-Aggregated Hydrogel of Microbially Reduced Graphene Oxide.</title>
        <authorList>
            <person name="Yoshida N."/>
            <person name="Goto Y."/>
            <person name="Miyata Y."/>
        </authorList>
    </citation>
    <scope>NUCLEOTIDE SEQUENCE [LARGE SCALE GENOMIC DNA]</scope>
    <source>
        <strain evidence="12 13">NIT-T3</strain>
    </source>
</reference>
<keyword evidence="5" id="KW-0547">Nucleotide-binding</keyword>
<keyword evidence="7" id="KW-0067">ATP-binding</keyword>
<evidence type="ECO:0000256" key="2">
    <source>
        <dbReference type="ARBA" id="ARBA00012438"/>
    </source>
</evidence>
<feature type="transmembrane region" description="Helical" evidence="10">
    <location>
        <begin position="33"/>
        <end position="50"/>
    </location>
</feature>
<keyword evidence="13" id="KW-1185">Reference proteome</keyword>
<keyword evidence="10" id="KW-0812">Transmembrane</keyword>
<organism evidence="12 13">
    <name type="scientific">Desulfuromonas versatilis</name>
    <dbReference type="NCBI Taxonomy" id="2802975"/>
    <lineage>
        <taxon>Bacteria</taxon>
        <taxon>Pseudomonadati</taxon>
        <taxon>Thermodesulfobacteriota</taxon>
        <taxon>Desulfuromonadia</taxon>
        <taxon>Desulfuromonadales</taxon>
        <taxon>Desulfuromonadaceae</taxon>
        <taxon>Desulfuromonas</taxon>
    </lineage>
</organism>
<evidence type="ECO:0000256" key="1">
    <source>
        <dbReference type="ARBA" id="ARBA00000085"/>
    </source>
</evidence>
<evidence type="ECO:0000256" key="10">
    <source>
        <dbReference type="SAM" id="Phobius"/>
    </source>
</evidence>
<dbReference type="SUPFAM" id="SSF55874">
    <property type="entry name" value="ATPase domain of HSP90 chaperone/DNA topoisomerase II/histidine kinase"/>
    <property type="match status" value="1"/>
</dbReference>
<dbReference type="Gene3D" id="3.30.565.10">
    <property type="entry name" value="Histidine kinase-like ATPase, C-terminal domain"/>
    <property type="match status" value="1"/>
</dbReference>
<evidence type="ECO:0000313" key="13">
    <source>
        <dbReference type="Proteomes" id="UP001319827"/>
    </source>
</evidence>
<dbReference type="PRINTS" id="PR00344">
    <property type="entry name" value="BCTRLSENSOR"/>
</dbReference>
<dbReference type="InterPro" id="IPR003661">
    <property type="entry name" value="HisK_dim/P_dom"/>
</dbReference>
<dbReference type="Pfam" id="PF00512">
    <property type="entry name" value="HisKA"/>
    <property type="match status" value="1"/>
</dbReference>
<dbReference type="Proteomes" id="UP001319827">
    <property type="component" value="Chromosome"/>
</dbReference>
<dbReference type="InterPro" id="IPR005467">
    <property type="entry name" value="His_kinase_dom"/>
</dbReference>
<dbReference type="InterPro" id="IPR036890">
    <property type="entry name" value="HATPase_C_sf"/>
</dbReference>
<dbReference type="PROSITE" id="PS50109">
    <property type="entry name" value="HIS_KIN"/>
    <property type="match status" value="1"/>
</dbReference>
<feature type="coiled-coil region" evidence="9">
    <location>
        <begin position="177"/>
        <end position="207"/>
    </location>
</feature>
<keyword evidence="10" id="KW-1133">Transmembrane helix</keyword>
<dbReference type="SUPFAM" id="SSF47384">
    <property type="entry name" value="Homodimeric domain of signal transducing histidine kinase"/>
    <property type="match status" value="1"/>
</dbReference>
<dbReference type="SMART" id="SM00387">
    <property type="entry name" value="HATPase_c"/>
    <property type="match status" value="1"/>
</dbReference>
<dbReference type="PANTHER" id="PTHR43065">
    <property type="entry name" value="SENSOR HISTIDINE KINASE"/>
    <property type="match status" value="1"/>
</dbReference>
<sequence length="424" mass="45931">MTPTRSFQPLTLAQSGTLLFLLILLFLFARGPYLVYGGASFCLLAAYHVLTDHRFGTEQIRAAGLLIPHIGIYLLICTIVIWTTTGESESPYWVIYMLPIAAAASSMGLRGVLTTCAAASLLFLSQVPAEMYLDPKERHEEIPELMMFFIALFIVGVLIQAIVAQNRRQLEVQKGLNEKLLANQQALQESLARLEAAEESLRRKERLAALGEMSAGLAHEIRNPLGIVSSSAQLLGRKINQPPAGVGELLDIIQEETARLNGLVSDFLSFGRPAPPNRRRCDLQAEVLRAVEHVRGVAEQKGIVLAGPEPTAPQQASVDPEQLQQVLLNLLLNAIDATPAGGRVEARVSRLEGAACIEIRDTGCGIPAEIRSQIFDPFFTTKEKGTGLGLANASRIVDSHGGELKVDSTPDAGSVFFVILPLEA</sequence>
<dbReference type="Gene3D" id="1.10.287.130">
    <property type="match status" value="1"/>
</dbReference>
<dbReference type="RefSeq" id="WP_221249733.1">
    <property type="nucleotide sequence ID" value="NZ_AP024355.1"/>
</dbReference>
<dbReference type="InterPro" id="IPR003594">
    <property type="entry name" value="HATPase_dom"/>
</dbReference>
<name>A0ABM8HZU6_9BACT</name>
<keyword evidence="9" id="KW-0175">Coiled coil</keyword>
<dbReference type="EC" id="2.7.13.3" evidence="2"/>
<dbReference type="CDD" id="cd00082">
    <property type="entry name" value="HisKA"/>
    <property type="match status" value="1"/>
</dbReference>
<evidence type="ECO:0000256" key="7">
    <source>
        <dbReference type="ARBA" id="ARBA00022840"/>
    </source>
</evidence>